<dbReference type="SUPFAM" id="SSF53335">
    <property type="entry name" value="S-adenosyl-L-methionine-dependent methyltransferases"/>
    <property type="match status" value="1"/>
</dbReference>
<dbReference type="GO" id="GO:0008171">
    <property type="term" value="F:O-methyltransferase activity"/>
    <property type="evidence" value="ECO:0007669"/>
    <property type="project" value="InterPro"/>
</dbReference>
<dbReference type="GO" id="GO:0046983">
    <property type="term" value="F:protein dimerization activity"/>
    <property type="evidence" value="ECO:0007669"/>
    <property type="project" value="InterPro"/>
</dbReference>
<evidence type="ECO:0000256" key="1">
    <source>
        <dbReference type="ARBA" id="ARBA00022603"/>
    </source>
</evidence>
<dbReference type="PATRIC" id="fig|518642.10.peg.6698"/>
<gene>
    <name evidence="6" type="ORF">AN218_02350</name>
</gene>
<dbReference type="InterPro" id="IPR001077">
    <property type="entry name" value="COMT_C"/>
</dbReference>
<dbReference type="InterPro" id="IPR012967">
    <property type="entry name" value="COMT_dimerisation"/>
</dbReference>
<dbReference type="SUPFAM" id="SSF46785">
    <property type="entry name" value="Winged helix' DNA-binding domain"/>
    <property type="match status" value="1"/>
</dbReference>
<evidence type="ECO:0000256" key="2">
    <source>
        <dbReference type="ARBA" id="ARBA00022679"/>
    </source>
</evidence>
<evidence type="ECO:0000313" key="7">
    <source>
        <dbReference type="Proteomes" id="UP000176005"/>
    </source>
</evidence>
<keyword evidence="1" id="KW-0489">Methyltransferase</keyword>
<dbReference type="Gene3D" id="1.10.287.1350">
    <property type="match status" value="1"/>
</dbReference>
<dbReference type="PIRSF" id="PIRSF005739">
    <property type="entry name" value="O-mtase"/>
    <property type="match status" value="1"/>
</dbReference>
<protein>
    <submittedName>
        <fullName evidence="6">Uncharacterized protein</fullName>
    </submittedName>
</protein>
<dbReference type="PROSITE" id="PS51683">
    <property type="entry name" value="SAM_OMT_II"/>
    <property type="match status" value="1"/>
</dbReference>
<proteinExistence type="predicted"/>
<dbReference type="Pfam" id="PF00891">
    <property type="entry name" value="Methyltransf_2"/>
    <property type="match status" value="1"/>
</dbReference>
<reference evidence="6 7" key="1">
    <citation type="journal article" date="2016" name="Front. Microbiol.">
        <title>Comparative Genomics Analysis of Streptomyces Species Reveals Their Adaptation to the Marine Environment and Their Diversity at the Genomic Level.</title>
        <authorList>
            <person name="Tian X."/>
            <person name="Zhang Z."/>
            <person name="Yang T."/>
            <person name="Chen M."/>
            <person name="Li J."/>
            <person name="Chen F."/>
            <person name="Yang J."/>
            <person name="Li W."/>
            <person name="Zhang B."/>
            <person name="Zhang Z."/>
            <person name="Wu J."/>
            <person name="Zhang C."/>
            <person name="Long L."/>
            <person name="Xiao J."/>
        </authorList>
    </citation>
    <scope>NUCLEOTIDE SEQUENCE [LARGE SCALE GENOMIC DNA]</scope>
    <source>
        <strain evidence="6 7">SCSIO 10429</strain>
    </source>
</reference>
<dbReference type="Gene3D" id="3.40.50.150">
    <property type="entry name" value="Vaccinia Virus protein VP39"/>
    <property type="match status" value="1"/>
</dbReference>
<name>A0A1E7LC04_9ACTN</name>
<feature type="domain" description="O-methyltransferase C-terminal" evidence="4">
    <location>
        <begin position="120"/>
        <end position="328"/>
    </location>
</feature>
<accession>A0A1E7LC04</accession>
<organism evidence="6 7">
    <name type="scientific">Streptomyces nanshensis</name>
    <dbReference type="NCBI Taxonomy" id="518642"/>
    <lineage>
        <taxon>Bacteria</taxon>
        <taxon>Bacillati</taxon>
        <taxon>Actinomycetota</taxon>
        <taxon>Actinomycetes</taxon>
        <taxon>Kitasatosporales</taxon>
        <taxon>Streptomycetaceae</taxon>
        <taxon>Streptomyces</taxon>
    </lineage>
</organism>
<dbReference type="AlphaFoldDB" id="A0A1E7LC04"/>
<dbReference type="RefSeq" id="WP_244900211.1">
    <property type="nucleotide sequence ID" value="NZ_LJGW01000044.1"/>
</dbReference>
<evidence type="ECO:0000313" key="6">
    <source>
        <dbReference type="EMBL" id="OEV13694.1"/>
    </source>
</evidence>
<comment type="caution">
    <text evidence="6">The sequence shown here is derived from an EMBL/GenBank/DDBJ whole genome shotgun (WGS) entry which is preliminary data.</text>
</comment>
<dbReference type="PANTHER" id="PTHR43712">
    <property type="entry name" value="PUTATIVE (AFU_ORTHOLOGUE AFUA_4G14580)-RELATED"/>
    <property type="match status" value="1"/>
</dbReference>
<dbReference type="Gene3D" id="1.10.10.10">
    <property type="entry name" value="Winged helix-like DNA-binding domain superfamily/Winged helix DNA-binding domain"/>
    <property type="match status" value="1"/>
</dbReference>
<dbReference type="InterPro" id="IPR016461">
    <property type="entry name" value="COMT-like"/>
</dbReference>
<dbReference type="InterPro" id="IPR029063">
    <property type="entry name" value="SAM-dependent_MTases_sf"/>
</dbReference>
<dbReference type="InterPro" id="IPR036390">
    <property type="entry name" value="WH_DNA-bd_sf"/>
</dbReference>
<dbReference type="GO" id="GO:0032259">
    <property type="term" value="P:methylation"/>
    <property type="evidence" value="ECO:0007669"/>
    <property type="project" value="UniProtKB-KW"/>
</dbReference>
<sequence length="352" mass="37773">MVSVKAQDDQAAAMELVGKLEHLAVGAGVAAALQAAVKLGVPEAVGDDPVEVSEIAARTDAVPGTLGRLLRALERQGVFEETSDGRYRHNALSRLLRDDSPYGLKHLVLWLGAPWTWQAWPRLDEAVRDGKAMVPEIFGKDFYSYLTQDAPESARVFDKAMTAVSSLSSRQVSTAIDLRGVGSVADVAGGQGHLLRTLLARHPEVHGTLFDLEATVADAVPELCAGGEFGDRCSLVPGDCLNEVPVKADLYILKNILDWPDENSLRVLKNISATADPGARILVIDSVMDAAPEEMRVTSVIDLFMLLNVGGQRHTRSEFEELFSRAGLDLTGTEAVSGTFPTLHLVEATVPG</sequence>
<evidence type="ECO:0000259" key="5">
    <source>
        <dbReference type="Pfam" id="PF08100"/>
    </source>
</evidence>
<dbReference type="PANTHER" id="PTHR43712:SF2">
    <property type="entry name" value="O-METHYLTRANSFERASE CICE"/>
    <property type="match status" value="1"/>
</dbReference>
<evidence type="ECO:0000259" key="4">
    <source>
        <dbReference type="Pfam" id="PF00891"/>
    </source>
</evidence>
<dbReference type="Pfam" id="PF08100">
    <property type="entry name" value="Dimerisation"/>
    <property type="match status" value="1"/>
</dbReference>
<evidence type="ECO:0000256" key="3">
    <source>
        <dbReference type="ARBA" id="ARBA00022691"/>
    </source>
</evidence>
<keyword evidence="7" id="KW-1185">Reference proteome</keyword>
<dbReference type="Proteomes" id="UP000176005">
    <property type="component" value="Unassembled WGS sequence"/>
</dbReference>
<feature type="domain" description="O-methyltransferase dimerisation" evidence="5">
    <location>
        <begin position="23"/>
        <end position="96"/>
    </location>
</feature>
<dbReference type="EMBL" id="LJGW01000044">
    <property type="protein sequence ID" value="OEV13694.1"/>
    <property type="molecule type" value="Genomic_DNA"/>
</dbReference>
<keyword evidence="2" id="KW-0808">Transferase</keyword>
<keyword evidence="3" id="KW-0949">S-adenosyl-L-methionine</keyword>
<dbReference type="InterPro" id="IPR036388">
    <property type="entry name" value="WH-like_DNA-bd_sf"/>
</dbReference>